<dbReference type="AlphaFoldDB" id="A0A026X0P3"/>
<dbReference type="Proteomes" id="UP000053097">
    <property type="component" value="Unassembled WGS sequence"/>
</dbReference>
<accession>A0A026X0P3</accession>
<evidence type="ECO:0000313" key="3">
    <source>
        <dbReference type="Proteomes" id="UP000053097"/>
    </source>
</evidence>
<feature type="region of interest" description="Disordered" evidence="1">
    <location>
        <begin position="1"/>
        <end position="64"/>
    </location>
</feature>
<keyword evidence="3" id="KW-1185">Reference proteome</keyword>
<gene>
    <name evidence="2" type="ORF">X777_04668</name>
</gene>
<feature type="compositionally biased region" description="Basic and acidic residues" evidence="1">
    <location>
        <begin position="26"/>
        <end position="64"/>
    </location>
</feature>
<protein>
    <submittedName>
        <fullName evidence="2">Uncharacterized protein</fullName>
    </submittedName>
</protein>
<organism evidence="2 3">
    <name type="scientific">Ooceraea biroi</name>
    <name type="common">Clonal raider ant</name>
    <name type="synonym">Cerapachys biroi</name>
    <dbReference type="NCBI Taxonomy" id="2015173"/>
    <lineage>
        <taxon>Eukaryota</taxon>
        <taxon>Metazoa</taxon>
        <taxon>Ecdysozoa</taxon>
        <taxon>Arthropoda</taxon>
        <taxon>Hexapoda</taxon>
        <taxon>Insecta</taxon>
        <taxon>Pterygota</taxon>
        <taxon>Neoptera</taxon>
        <taxon>Endopterygota</taxon>
        <taxon>Hymenoptera</taxon>
        <taxon>Apocrita</taxon>
        <taxon>Aculeata</taxon>
        <taxon>Formicoidea</taxon>
        <taxon>Formicidae</taxon>
        <taxon>Dorylinae</taxon>
        <taxon>Ooceraea</taxon>
    </lineage>
</organism>
<dbReference type="EMBL" id="KK107039">
    <property type="protein sequence ID" value="EZA61857.1"/>
    <property type="molecule type" value="Genomic_DNA"/>
</dbReference>
<reference evidence="2 3" key="1">
    <citation type="journal article" date="2014" name="Curr. Biol.">
        <title>The genome of the clonal raider ant Cerapachys biroi.</title>
        <authorList>
            <person name="Oxley P.R."/>
            <person name="Ji L."/>
            <person name="Fetter-Pruneda I."/>
            <person name="McKenzie S.K."/>
            <person name="Li C."/>
            <person name="Hu H."/>
            <person name="Zhang G."/>
            <person name="Kronauer D.J."/>
        </authorList>
    </citation>
    <scope>NUCLEOTIDE SEQUENCE [LARGE SCALE GENOMIC DNA]</scope>
</reference>
<evidence type="ECO:0000256" key="1">
    <source>
        <dbReference type="SAM" id="MobiDB-lite"/>
    </source>
</evidence>
<name>A0A026X0P3_OOCBI</name>
<sequence>MTKREETQWTHVGQVALVSETQQTQTHKEQTDRQTNRQTDRQTDRQTNRLIDKQIDREIGMSRM</sequence>
<proteinExistence type="predicted"/>
<evidence type="ECO:0000313" key="2">
    <source>
        <dbReference type="EMBL" id="EZA61857.1"/>
    </source>
</evidence>